<dbReference type="KEGG" id="mbn:Mboo_1620"/>
<dbReference type="SUPFAM" id="SSF56059">
    <property type="entry name" value="Glutathione synthetase ATP-binding domain-like"/>
    <property type="match status" value="1"/>
</dbReference>
<name>A7I8S6_METB6</name>
<dbReference type="PANTHER" id="PTHR43334">
    <property type="entry name" value="ACETATE--COA LIGASE [ADP-FORMING]"/>
    <property type="match status" value="1"/>
</dbReference>
<dbReference type="eggNOG" id="arCOG01340">
    <property type="taxonomic scope" value="Archaea"/>
</dbReference>
<keyword evidence="5 6" id="KW-0067">ATP-binding</keyword>
<dbReference type="Gene3D" id="3.30.1490.20">
    <property type="entry name" value="ATP-grasp fold, A domain"/>
    <property type="match status" value="1"/>
</dbReference>
<dbReference type="STRING" id="456442.Mboo_1620"/>
<dbReference type="Pfam" id="PF19045">
    <property type="entry name" value="Ligase_CoA_2"/>
    <property type="match status" value="1"/>
</dbReference>
<dbReference type="EC" id="6.2.1.13" evidence="2"/>
<dbReference type="InterPro" id="IPR036291">
    <property type="entry name" value="NAD(P)-bd_dom_sf"/>
</dbReference>
<evidence type="ECO:0000256" key="2">
    <source>
        <dbReference type="ARBA" id="ARBA00012957"/>
    </source>
</evidence>
<reference evidence="9" key="1">
    <citation type="journal article" date="2015" name="Microbiology">
        <title>Genome of Methanoregula boonei 6A8 reveals adaptations to oligotrophic peatland environments.</title>
        <authorList>
            <person name="Braeuer S."/>
            <person name="Cadillo-Quiroz H."/>
            <person name="Kyrpides N."/>
            <person name="Woyke T."/>
            <person name="Goodwin L."/>
            <person name="Detter C."/>
            <person name="Podell S."/>
            <person name="Yavitt J.B."/>
            <person name="Zinder S.H."/>
        </authorList>
    </citation>
    <scope>NUCLEOTIDE SEQUENCE [LARGE SCALE GENOMIC DNA]</scope>
    <source>
        <strain evidence="9">DSM 21154 / JCM 14090 / 6A8</strain>
    </source>
</reference>
<dbReference type="Gene3D" id="3.30.470.20">
    <property type="entry name" value="ATP-grasp fold, B domain"/>
    <property type="match status" value="1"/>
</dbReference>
<dbReference type="InterPro" id="IPR016102">
    <property type="entry name" value="Succinyl-CoA_synth-like"/>
</dbReference>
<dbReference type="Pfam" id="PF13607">
    <property type="entry name" value="Succ_CoA_lig"/>
    <property type="match status" value="1"/>
</dbReference>
<dbReference type="GO" id="GO:0043758">
    <property type="term" value="F:acetate-CoA ligase (ADP-forming) activity"/>
    <property type="evidence" value="ECO:0007669"/>
    <property type="project" value="UniProtKB-EC"/>
</dbReference>
<evidence type="ECO:0000313" key="8">
    <source>
        <dbReference type="EMBL" id="ABS56137.1"/>
    </source>
</evidence>
<dbReference type="GeneID" id="5412189"/>
<dbReference type="Pfam" id="PF13549">
    <property type="entry name" value="ATP-grasp_5"/>
    <property type="match status" value="1"/>
</dbReference>
<dbReference type="AlphaFoldDB" id="A7I8S6"/>
<dbReference type="Gene3D" id="3.40.50.261">
    <property type="entry name" value="Succinyl-CoA synthetase domains"/>
    <property type="match status" value="2"/>
</dbReference>
<dbReference type="PANTHER" id="PTHR43334:SF1">
    <property type="entry name" value="3-HYDROXYPROPIONATE--COA LIGASE [ADP-FORMING]"/>
    <property type="match status" value="1"/>
</dbReference>
<dbReference type="InterPro" id="IPR013815">
    <property type="entry name" value="ATP_grasp_subdomain_1"/>
</dbReference>
<evidence type="ECO:0000256" key="3">
    <source>
        <dbReference type="ARBA" id="ARBA00022598"/>
    </source>
</evidence>
<accession>A7I8S6</accession>
<dbReference type="Gene3D" id="3.40.50.720">
    <property type="entry name" value="NAD(P)-binding Rossmann-like Domain"/>
    <property type="match status" value="1"/>
</dbReference>
<dbReference type="InterPro" id="IPR032875">
    <property type="entry name" value="Succ_CoA_lig_flav_dom"/>
</dbReference>
<protein>
    <recommendedName>
        <fullName evidence="2">acetate--CoA ligase (ADP-forming)</fullName>
        <ecNumber evidence="2">6.2.1.13</ecNumber>
    </recommendedName>
</protein>
<dbReference type="InterPro" id="IPR011761">
    <property type="entry name" value="ATP-grasp"/>
</dbReference>
<dbReference type="eggNOG" id="arCOG01338">
    <property type="taxonomic scope" value="Archaea"/>
</dbReference>
<evidence type="ECO:0000256" key="5">
    <source>
        <dbReference type="ARBA" id="ARBA00022840"/>
    </source>
</evidence>
<evidence type="ECO:0000313" key="9">
    <source>
        <dbReference type="Proteomes" id="UP000002408"/>
    </source>
</evidence>
<dbReference type="HOGENOM" id="CLU_007415_2_2_2"/>
<evidence type="ECO:0000259" key="7">
    <source>
        <dbReference type="PROSITE" id="PS50975"/>
    </source>
</evidence>
<dbReference type="Proteomes" id="UP000002408">
    <property type="component" value="Chromosome"/>
</dbReference>
<dbReference type="SUPFAM" id="SSF52210">
    <property type="entry name" value="Succinyl-CoA synthetase domains"/>
    <property type="match status" value="2"/>
</dbReference>
<proteinExistence type="predicted"/>
<sequence length="694" mass="73705">MTRTLLSEAQGYALLEKYGIPVPRYAIVQTAAEAEKKAEEIGFPLVAKIVSSDVIHKSDAGGVITGIASAEEAGEAFRSIMGNVKAAYPEAGIQGVILEEQQKAGLELIVGGKTDPAFGKVLSVGMGGTLVELLRDISLRLLPASDETVRAMVRSLRGYPLLAGYRGAGPKDEEAFCAIIGALGRMFLEHAEIAEFDINPVILYGKGACAVDARIYVSDLPLPARQDTGDVAPPGNLFRIGSVAVVGASQNPDKVGYAICRNMLAFPGALYPVNPGSADILGKTAYPSLSAIPDRVDAVVIAIPAAGVPAIVEEAGKKKIPLAVIVSSGFREIGPAGKVLEDQVLAAARKYGIRVMGPNCLGFMLPAQGINTTFDPVSPRAGSIAFVSQSGAIITTIVDWSLPEEIGFSAVISVGNQLDLTFEDFVAWTGSDPATNAIILYVEEIRDGRRFLDVVSRITPTKPVIVIKSGSSEIGQKAASSHTGSLAGSAGVYLAAFREAGMIPVRSIREAFQAAELLASEGYPSGTRAVVISNAGGFAVLSSDYAERFGIDLVHFPDELVRELDAVLPPAWNRANPMDMVGDSHPEQYAKTFDILIRHQDLWDIAFVIAVPTAISNPIRVANELIRFSTHTKKMIVGCMIGGDSMKTPQRILRESKIPNFPDLEDAFRAVGNICRYTCRSADGHPGCRKGSRD</sequence>
<organism evidence="8 9">
    <name type="scientific">Methanoregula boonei (strain DSM 21154 / JCM 14090 / 6A8)</name>
    <dbReference type="NCBI Taxonomy" id="456442"/>
    <lineage>
        <taxon>Archaea</taxon>
        <taxon>Methanobacteriati</taxon>
        <taxon>Methanobacteriota</taxon>
        <taxon>Stenosarchaea group</taxon>
        <taxon>Methanomicrobia</taxon>
        <taxon>Methanomicrobiales</taxon>
        <taxon>Methanoregulaceae</taxon>
        <taxon>Methanoregula</taxon>
    </lineage>
</organism>
<dbReference type="FunFam" id="3.30.1490.20:FF:000020">
    <property type="entry name" value="Protein lysine acetyltransferase"/>
    <property type="match status" value="1"/>
</dbReference>
<keyword evidence="3" id="KW-0436">Ligase</keyword>
<dbReference type="OrthoDB" id="18103at2157"/>
<keyword evidence="4 6" id="KW-0547">Nucleotide-binding</keyword>
<dbReference type="PROSITE" id="PS50975">
    <property type="entry name" value="ATP_GRASP"/>
    <property type="match status" value="1"/>
</dbReference>
<dbReference type="RefSeq" id="WP_012107183.1">
    <property type="nucleotide sequence ID" value="NC_009712.1"/>
</dbReference>
<evidence type="ECO:0000256" key="1">
    <source>
        <dbReference type="ARBA" id="ARBA00001619"/>
    </source>
</evidence>
<dbReference type="SUPFAM" id="SSF51735">
    <property type="entry name" value="NAD(P)-binding Rossmann-fold domains"/>
    <property type="match status" value="1"/>
</dbReference>
<gene>
    <name evidence="8" type="ordered locus">Mboo_1620</name>
</gene>
<keyword evidence="9" id="KW-1185">Reference proteome</keyword>
<comment type="catalytic activity">
    <reaction evidence="1">
        <text>acetate + ATP + CoA = acetyl-CoA + ADP + phosphate</text>
        <dbReference type="Rhea" id="RHEA:15081"/>
        <dbReference type="ChEBI" id="CHEBI:30089"/>
        <dbReference type="ChEBI" id="CHEBI:30616"/>
        <dbReference type="ChEBI" id="CHEBI:43474"/>
        <dbReference type="ChEBI" id="CHEBI:57287"/>
        <dbReference type="ChEBI" id="CHEBI:57288"/>
        <dbReference type="ChEBI" id="CHEBI:456216"/>
        <dbReference type="EC" id="6.2.1.13"/>
    </reaction>
</comment>
<dbReference type="GO" id="GO:0046872">
    <property type="term" value="F:metal ion binding"/>
    <property type="evidence" value="ECO:0007669"/>
    <property type="project" value="InterPro"/>
</dbReference>
<evidence type="ECO:0000256" key="4">
    <source>
        <dbReference type="ARBA" id="ARBA00022741"/>
    </source>
</evidence>
<dbReference type="EMBL" id="CP000780">
    <property type="protein sequence ID" value="ABS56137.1"/>
    <property type="molecule type" value="Genomic_DNA"/>
</dbReference>
<dbReference type="SMART" id="SM00881">
    <property type="entry name" value="CoA_binding"/>
    <property type="match status" value="1"/>
</dbReference>
<evidence type="ECO:0000256" key="6">
    <source>
        <dbReference type="PROSITE-ProRule" id="PRU00409"/>
    </source>
</evidence>
<dbReference type="Pfam" id="PF13380">
    <property type="entry name" value="CoA_binding_2"/>
    <property type="match status" value="1"/>
</dbReference>
<dbReference type="InterPro" id="IPR043938">
    <property type="entry name" value="Ligase_CoA_dom"/>
</dbReference>
<dbReference type="InterPro" id="IPR051538">
    <property type="entry name" value="Acyl-CoA_Synth/Transferase"/>
</dbReference>
<dbReference type="GO" id="GO:0005524">
    <property type="term" value="F:ATP binding"/>
    <property type="evidence" value="ECO:0007669"/>
    <property type="project" value="UniProtKB-UniRule"/>
</dbReference>
<dbReference type="InterPro" id="IPR003781">
    <property type="entry name" value="CoA-bd"/>
</dbReference>
<feature type="domain" description="ATP-grasp" evidence="7">
    <location>
        <begin position="12"/>
        <end position="63"/>
    </location>
</feature>